<keyword evidence="5 12" id="KW-0067">ATP-binding</keyword>
<dbReference type="AlphaFoldDB" id="A0A1H3EBK7"/>
<evidence type="ECO:0000256" key="8">
    <source>
        <dbReference type="ARBA" id="ARBA00034617"/>
    </source>
</evidence>
<dbReference type="GO" id="GO:0016887">
    <property type="term" value="F:ATP hydrolysis activity"/>
    <property type="evidence" value="ECO:0007669"/>
    <property type="project" value="RHEA"/>
</dbReference>
<name>A0A1H3EBK7_9GAMM</name>
<evidence type="ECO:0000256" key="6">
    <source>
        <dbReference type="ARBA" id="ARBA00023125"/>
    </source>
</evidence>
<evidence type="ECO:0000256" key="9">
    <source>
        <dbReference type="ARBA" id="ARBA00034808"/>
    </source>
</evidence>
<keyword evidence="7" id="KW-0413">Isomerase</keyword>
<dbReference type="InterPro" id="IPR014016">
    <property type="entry name" value="UvrD-like_ATP-bd"/>
</dbReference>
<evidence type="ECO:0000256" key="2">
    <source>
        <dbReference type="ARBA" id="ARBA00022741"/>
    </source>
</evidence>
<keyword evidence="3 12" id="KW-0378">Hydrolase</keyword>
<organism evidence="15 16">
    <name type="scientific">Marinobacter mobilis</name>
    <dbReference type="NCBI Taxonomy" id="488533"/>
    <lineage>
        <taxon>Bacteria</taxon>
        <taxon>Pseudomonadati</taxon>
        <taxon>Pseudomonadota</taxon>
        <taxon>Gammaproteobacteria</taxon>
        <taxon>Pseudomonadales</taxon>
        <taxon>Marinobacteraceae</taxon>
        <taxon>Marinobacter</taxon>
    </lineage>
</organism>
<evidence type="ECO:0000256" key="1">
    <source>
        <dbReference type="ARBA" id="ARBA00009922"/>
    </source>
</evidence>
<dbReference type="InterPro" id="IPR013986">
    <property type="entry name" value="DExx_box_DNA_helicase_dom_sf"/>
</dbReference>
<dbReference type="Gene3D" id="1.10.486.10">
    <property type="entry name" value="PCRA, domain 4"/>
    <property type="match status" value="1"/>
</dbReference>
<dbReference type="EC" id="5.6.2.4" evidence="9"/>
<dbReference type="PROSITE" id="PS51198">
    <property type="entry name" value="UVRD_HELICASE_ATP_BIND"/>
    <property type="match status" value="1"/>
</dbReference>
<sequence length="687" mass="77352">MCILSGENMTKRLTWEQKRVVSHGAGHALVKAVPGSGKTTTLVKRVERLVRSGIDPRSILILMYNKSAQVSFSQKLRTALRSPVIPEARTFHSLALEIVRHGERNQRIRKKELLGSDDYRYDQLIKQAYREGFEEETDYIDPNDIEALELFIARCRAAAVTPSDAASDPMFGSEKPESIRAYRRYCELLEENGLRTFDDALIEAVELLRNDTGLSDHIAHIIVDEYQDVNLIQHDMTRLLARSGASVMAVGDINQCIYEWRGARPDFIGGLFEKHYPNTRVFQLSCTFRFGHELSLMANSVIRRNSAKLTRLCVSHPSTPRTEVRVHSDSCLSTVLSGLASTEGTRAILSRTKASLAEAEIALRLCGVPYRYLNGATSLYTRTEIGILIVGILLAVYGDLSRLDNHPNKQQILFGFLKQAGFKWKKGQFKSALSGLMAPSADPWSVLGELFKYSIPQKDRLAQLRSVCKNADEQTPAVHVFRKLHSAGFIASIGKEGVSRTKSNDQRRGVAKVDELLDASDINASNFLGLILRPTQDSEDDEPFVLSTLHGSKGLEWDNVILVGLTEQEFPGGNPDELRSIISPAQPAQNDEAIEEERRLFYVGMTRSKQQLHLITPQDDGLEKWLNNRWDSSPKRPPIATRFVYEAGWTACSETSAAIYAQKADQQKRDFSKFHQWYLRDLQRLRV</sequence>
<dbReference type="Gene3D" id="1.10.10.160">
    <property type="match status" value="1"/>
</dbReference>
<reference evidence="15 16" key="1">
    <citation type="submission" date="2016-10" db="EMBL/GenBank/DDBJ databases">
        <authorList>
            <person name="de Groot N.N."/>
        </authorList>
    </citation>
    <scope>NUCLEOTIDE SEQUENCE [LARGE SCALE GENOMIC DNA]</scope>
    <source>
        <strain evidence="15 16">CGMCC 1.7059</strain>
    </source>
</reference>
<evidence type="ECO:0000256" key="12">
    <source>
        <dbReference type="PROSITE-ProRule" id="PRU00560"/>
    </source>
</evidence>
<dbReference type="GO" id="GO:0043138">
    <property type="term" value="F:3'-5' DNA helicase activity"/>
    <property type="evidence" value="ECO:0007669"/>
    <property type="project" value="UniProtKB-EC"/>
</dbReference>
<evidence type="ECO:0000256" key="5">
    <source>
        <dbReference type="ARBA" id="ARBA00022840"/>
    </source>
</evidence>
<evidence type="ECO:0000256" key="10">
    <source>
        <dbReference type="ARBA" id="ARBA00034923"/>
    </source>
</evidence>
<feature type="domain" description="UvrD-like helicase C-terminal" evidence="14">
    <location>
        <begin position="292"/>
        <end position="554"/>
    </location>
</feature>
<dbReference type="STRING" id="488533.SAMN04487960_1194"/>
<evidence type="ECO:0000256" key="7">
    <source>
        <dbReference type="ARBA" id="ARBA00023235"/>
    </source>
</evidence>
<evidence type="ECO:0000259" key="14">
    <source>
        <dbReference type="PROSITE" id="PS51217"/>
    </source>
</evidence>
<dbReference type="GO" id="GO:0003677">
    <property type="term" value="F:DNA binding"/>
    <property type="evidence" value="ECO:0007669"/>
    <property type="project" value="UniProtKB-KW"/>
</dbReference>
<comment type="similarity">
    <text evidence="1">Belongs to the helicase family. UvrD subfamily.</text>
</comment>
<evidence type="ECO:0000313" key="15">
    <source>
        <dbReference type="EMBL" id="SDX75294.1"/>
    </source>
</evidence>
<keyword evidence="6" id="KW-0238">DNA-binding</keyword>
<evidence type="ECO:0000313" key="16">
    <source>
        <dbReference type="Proteomes" id="UP000199675"/>
    </source>
</evidence>
<protein>
    <recommendedName>
        <fullName evidence="9">DNA 3'-5' helicase</fullName>
        <ecNumber evidence="9">5.6.2.4</ecNumber>
    </recommendedName>
    <alternativeName>
        <fullName evidence="10">DNA 3'-5' helicase II</fullName>
    </alternativeName>
</protein>
<accession>A0A1H3EBK7</accession>
<dbReference type="GO" id="GO:0000725">
    <property type="term" value="P:recombinational repair"/>
    <property type="evidence" value="ECO:0007669"/>
    <property type="project" value="TreeGrafter"/>
</dbReference>
<dbReference type="SUPFAM" id="SSF52540">
    <property type="entry name" value="P-loop containing nucleoside triphosphate hydrolases"/>
    <property type="match status" value="1"/>
</dbReference>
<dbReference type="Pfam" id="PF00580">
    <property type="entry name" value="UvrD-helicase"/>
    <property type="match status" value="1"/>
</dbReference>
<keyword evidence="16" id="KW-1185">Reference proteome</keyword>
<dbReference type="CDD" id="cd17932">
    <property type="entry name" value="DEXQc_UvrD"/>
    <property type="match status" value="1"/>
</dbReference>
<evidence type="ECO:0000256" key="4">
    <source>
        <dbReference type="ARBA" id="ARBA00022806"/>
    </source>
</evidence>
<evidence type="ECO:0000259" key="13">
    <source>
        <dbReference type="PROSITE" id="PS51198"/>
    </source>
</evidence>
<evidence type="ECO:0000256" key="3">
    <source>
        <dbReference type="ARBA" id="ARBA00022801"/>
    </source>
</evidence>
<dbReference type="Pfam" id="PF13361">
    <property type="entry name" value="UvrD_C"/>
    <property type="match status" value="1"/>
</dbReference>
<dbReference type="InterPro" id="IPR000212">
    <property type="entry name" value="DNA_helicase_UvrD/REP"/>
</dbReference>
<dbReference type="Proteomes" id="UP000199675">
    <property type="component" value="Unassembled WGS sequence"/>
</dbReference>
<dbReference type="Gene3D" id="3.40.50.300">
    <property type="entry name" value="P-loop containing nucleotide triphosphate hydrolases"/>
    <property type="match status" value="2"/>
</dbReference>
<evidence type="ECO:0000256" key="11">
    <source>
        <dbReference type="ARBA" id="ARBA00048988"/>
    </source>
</evidence>
<keyword evidence="2 12" id="KW-0547">Nucleotide-binding</keyword>
<dbReference type="PROSITE" id="PS51217">
    <property type="entry name" value="UVRD_HELICASE_CTER"/>
    <property type="match status" value="1"/>
</dbReference>
<gene>
    <name evidence="15" type="ORF">SAMN04487960_1194</name>
</gene>
<comment type="catalytic activity">
    <reaction evidence="8">
        <text>Couples ATP hydrolysis with the unwinding of duplex DNA by translocating in the 3'-5' direction.</text>
        <dbReference type="EC" id="5.6.2.4"/>
    </reaction>
</comment>
<feature type="binding site" evidence="12">
    <location>
        <begin position="32"/>
        <end position="39"/>
    </location>
    <ligand>
        <name>ATP</name>
        <dbReference type="ChEBI" id="CHEBI:30616"/>
    </ligand>
</feature>
<dbReference type="PANTHER" id="PTHR11070">
    <property type="entry name" value="UVRD / RECB / PCRA DNA HELICASE FAMILY MEMBER"/>
    <property type="match status" value="1"/>
</dbReference>
<dbReference type="EMBL" id="FNNE01000019">
    <property type="protein sequence ID" value="SDX75294.1"/>
    <property type="molecule type" value="Genomic_DNA"/>
</dbReference>
<dbReference type="PANTHER" id="PTHR11070:SF2">
    <property type="entry name" value="ATP-DEPENDENT DNA HELICASE SRS2"/>
    <property type="match status" value="1"/>
</dbReference>
<comment type="catalytic activity">
    <reaction evidence="11">
        <text>ATP + H2O = ADP + phosphate + H(+)</text>
        <dbReference type="Rhea" id="RHEA:13065"/>
        <dbReference type="ChEBI" id="CHEBI:15377"/>
        <dbReference type="ChEBI" id="CHEBI:15378"/>
        <dbReference type="ChEBI" id="CHEBI:30616"/>
        <dbReference type="ChEBI" id="CHEBI:43474"/>
        <dbReference type="ChEBI" id="CHEBI:456216"/>
        <dbReference type="EC" id="5.6.2.4"/>
    </reaction>
</comment>
<keyword evidence="4 12" id="KW-0347">Helicase</keyword>
<feature type="domain" description="UvrD-like helicase ATP-binding" evidence="13">
    <location>
        <begin position="11"/>
        <end position="291"/>
    </location>
</feature>
<dbReference type="InterPro" id="IPR014017">
    <property type="entry name" value="DNA_helicase_UvrD-like_C"/>
</dbReference>
<dbReference type="InterPro" id="IPR027417">
    <property type="entry name" value="P-loop_NTPase"/>
</dbReference>
<dbReference type="GO" id="GO:0005524">
    <property type="term" value="F:ATP binding"/>
    <property type="evidence" value="ECO:0007669"/>
    <property type="project" value="UniProtKB-UniRule"/>
</dbReference>
<proteinExistence type="inferred from homology"/>